<sequence>MQDTAPGKKYQLRRMILINVGTNKKVPSNRITQIDPRGGASVVGPNGVGKTTTLRLIPLFFGYQPSQLISSTSGQDAMVQFVLPTDVSAIAFEYQRGSNSDEDLRLAVMRREPTDSNVPFYRIYKSGFRKEFFVNEGRFLSDAETQLQISSLGVETTGKLNSSEYRTVVLKTPSVSKNRDKLIRWSHTFSFGPKQLDSMDRLVATMVKQSVNFNDFVQVVVSQVQNDMGMSGDRSKLMFKQSAKTIDQWLIDHKACEQALKLKPEFQLLREAQEDFYKAESRLRELRGDVLALGTMRQNQVKNRQAERERLDAEWEGTVKREDAELARLQESASKLSEASVVAANAYAFALNVAAEFKDVDFAKLQIALQSLPILREDSASKAAQIRLARAGMEGIVAEFQAQIEGEKETNTKRRFTMEQDKQPHRDQHETASKSINKARDEALVSARSENKAILDELSGRKDDQLGLRGQLQQLTNAAQASEDALRAQSEVQEKHRKHEQGIAELEGAELRAKSAQNTAMHEFERQERLVDEARKALETAQALQQAAQERATPAKGTLLAALRQSPDETWKPTLARIINPALLSRADLSPQLVDEAAATLGTLYGWTVDTQAIAAPEWADDGLAQKAVEDAQARMKGADEALAEARRVLGIKNKAVEDADFSVNVASATLSQRRNQVPELERQLAAADDRVKSERKKAKENAEKKLSEVNALIGSLTTQIRDQGSKHERELHAVNADFDKQIEMSMRQRDEAILALTKGISELEGQLKARITSLEKQRDDRLREKGVDTDFIAKLEGERQGIDNQISEISEKEPLVKRWKVWREAGGQSLVITVQRKAQDAAAAVTAAAEVVTAFELKAKEAKNSFEKRQGEDSVQISKWTSDVNELAALDEKLSSYRAGAAAPLEASVIDDTMSVKNLSVQVNEMITKRDKHDGVMSTKVVSLRSSLLAHKSSVAELVSQSLNGAETVTARAAALLLCERQIQGAVVDNIRNMLDTIMLYAGKFRKTISDFESGVDTFNKRLQNNLQDVTCFERFRGLRLLISTDFGNLDIYKKLKALDEIQKKQAFAAPTVGVLPAKEIKQAIEDFKSVLGSDGSLEVNLSSYITLEGHVVENGMPKAFHRTEELQGVSSNGLSTLVLITLLIGMLDMIRGNEPVFVPWVTDEVATFDANNFSALMQLLRDNRIDVVTGSPDLGMTQNEEFSRRYAIEDRGVIRECIDGDVDVELEVQA</sequence>
<dbReference type="SUPFAM" id="SSF52540">
    <property type="entry name" value="P-loop containing nucleoside triphosphate hydrolases"/>
    <property type="match status" value="1"/>
</dbReference>
<comment type="caution">
    <text evidence="3">The sequence shown here is derived from an EMBL/GenBank/DDBJ whole genome shotgun (WGS) entry which is preliminary data.</text>
</comment>
<evidence type="ECO:0000256" key="1">
    <source>
        <dbReference type="SAM" id="Coils"/>
    </source>
</evidence>
<evidence type="ECO:0000313" key="4">
    <source>
        <dbReference type="Proteomes" id="UP001595967"/>
    </source>
</evidence>
<dbReference type="GO" id="GO:0005524">
    <property type="term" value="F:ATP binding"/>
    <property type="evidence" value="ECO:0007669"/>
    <property type="project" value="UniProtKB-KW"/>
</dbReference>
<feature type="coiled-coil region" evidence="1">
    <location>
        <begin position="629"/>
        <end position="720"/>
    </location>
</feature>
<organism evidence="3 4">
    <name type="scientific">Comamonas nitrativorans</name>
    <dbReference type="NCBI Taxonomy" id="108437"/>
    <lineage>
        <taxon>Bacteria</taxon>
        <taxon>Pseudomonadati</taxon>
        <taxon>Pseudomonadota</taxon>
        <taxon>Betaproteobacteria</taxon>
        <taxon>Burkholderiales</taxon>
        <taxon>Comamonadaceae</taxon>
        <taxon>Comamonas</taxon>
    </lineage>
</organism>
<keyword evidence="1" id="KW-0175">Coiled coil</keyword>
<dbReference type="Gene3D" id="3.40.50.300">
    <property type="entry name" value="P-loop containing nucleotide triphosphate hydrolases"/>
    <property type="match status" value="1"/>
</dbReference>
<dbReference type="RefSeq" id="WP_377723959.1">
    <property type="nucleotide sequence ID" value="NZ_JBHSEW010000002.1"/>
</dbReference>
<protein>
    <submittedName>
        <fullName evidence="3">ATP-binding protein</fullName>
    </submittedName>
</protein>
<reference evidence="4" key="1">
    <citation type="journal article" date="2019" name="Int. J. Syst. Evol. Microbiol.">
        <title>The Global Catalogue of Microorganisms (GCM) 10K type strain sequencing project: providing services to taxonomists for standard genome sequencing and annotation.</title>
        <authorList>
            <consortium name="The Broad Institute Genomics Platform"/>
            <consortium name="The Broad Institute Genome Sequencing Center for Infectious Disease"/>
            <person name="Wu L."/>
            <person name="Ma J."/>
        </authorList>
    </citation>
    <scope>NUCLEOTIDE SEQUENCE [LARGE SCALE GENOMIC DNA]</scope>
    <source>
        <strain evidence="4">JCM 11650</strain>
    </source>
</reference>
<feature type="region of interest" description="Disordered" evidence="2">
    <location>
        <begin position="417"/>
        <end position="443"/>
    </location>
</feature>
<feature type="coiled-coil region" evidence="1">
    <location>
        <begin position="524"/>
        <end position="551"/>
    </location>
</feature>
<proteinExistence type="predicted"/>
<evidence type="ECO:0000313" key="3">
    <source>
        <dbReference type="EMBL" id="MFC4621229.1"/>
    </source>
</evidence>
<keyword evidence="4" id="KW-1185">Reference proteome</keyword>
<dbReference type="EMBL" id="JBHSEW010000002">
    <property type="protein sequence ID" value="MFC4621229.1"/>
    <property type="molecule type" value="Genomic_DNA"/>
</dbReference>
<feature type="region of interest" description="Disordered" evidence="2">
    <location>
        <begin position="479"/>
        <end position="500"/>
    </location>
</feature>
<keyword evidence="3" id="KW-0067">ATP-binding</keyword>
<evidence type="ECO:0000256" key="2">
    <source>
        <dbReference type="SAM" id="MobiDB-lite"/>
    </source>
</evidence>
<name>A0ABV9GVQ6_9BURK</name>
<dbReference type="InterPro" id="IPR027417">
    <property type="entry name" value="P-loop_NTPase"/>
</dbReference>
<dbReference type="Pfam" id="PF12128">
    <property type="entry name" value="DUF3584"/>
    <property type="match status" value="1"/>
</dbReference>
<dbReference type="InterPro" id="IPR021979">
    <property type="entry name" value="DUF3584"/>
</dbReference>
<gene>
    <name evidence="3" type="ORF">ACFO3A_03250</name>
</gene>
<accession>A0ABV9GVQ6</accession>
<keyword evidence="3" id="KW-0547">Nucleotide-binding</keyword>
<dbReference type="Proteomes" id="UP001595967">
    <property type="component" value="Unassembled WGS sequence"/>
</dbReference>